<evidence type="ECO:0000313" key="4">
    <source>
        <dbReference type="Proteomes" id="UP000256970"/>
    </source>
</evidence>
<evidence type="ECO:0000256" key="2">
    <source>
        <dbReference type="SAM" id="MobiDB-lite"/>
    </source>
</evidence>
<gene>
    <name evidence="3" type="ORF">BQ4739_LOCUS14090</name>
</gene>
<feature type="coiled-coil region" evidence="1">
    <location>
        <begin position="13"/>
        <end position="47"/>
    </location>
</feature>
<protein>
    <submittedName>
        <fullName evidence="3">Uncharacterized protein</fullName>
    </submittedName>
</protein>
<dbReference type="EMBL" id="FNXT01001199">
    <property type="protein sequence ID" value="SZX73846.1"/>
    <property type="molecule type" value="Genomic_DNA"/>
</dbReference>
<keyword evidence="1" id="KW-0175">Coiled coil</keyword>
<keyword evidence="4" id="KW-1185">Reference proteome</keyword>
<sequence length="432" mass="47095">MPSLKFVSRKFKIAELTRALVKNQAKVQQLQEEHQQLRTREQVMLQMLEEQDRSLHHLALQMLQQQDAEQQLQPAAAAVMAAAAASSCTKLSTGASTENSGSHSPAAAAAAAAAEKCSSAAASSIAEALIADVRSYELLQTMPGWPCPDSTQHSSMDDDDQPQALSQQQQQQGAAALSCTQPAVPQLNLSIQDWREVATTCQDAAAAIRSASIPELAEQLRTKTMRLGYLLHAGKALAPGSAALPSSSSLQAGVEDYVRFVSLLHSVADAQTLQMCCMNLENLRDQQPPDDMWAQVAQQMQLEPQQQAAISVAFEVYTTARKPVVQQLHSLAAQLHCKLGSLSAAQGGWAPGVYDLATAQEADSVLQQMSRCTIQLRELSRRIVWAFLKNINMEQNAISIVATWPFWTQPVPICEQIARIYEQRQQQGTAKK</sequence>
<organism evidence="3 4">
    <name type="scientific">Tetradesmus obliquus</name>
    <name type="common">Green alga</name>
    <name type="synonym">Acutodesmus obliquus</name>
    <dbReference type="NCBI Taxonomy" id="3088"/>
    <lineage>
        <taxon>Eukaryota</taxon>
        <taxon>Viridiplantae</taxon>
        <taxon>Chlorophyta</taxon>
        <taxon>core chlorophytes</taxon>
        <taxon>Chlorophyceae</taxon>
        <taxon>CS clade</taxon>
        <taxon>Sphaeropleales</taxon>
        <taxon>Scenedesmaceae</taxon>
        <taxon>Tetradesmus</taxon>
    </lineage>
</organism>
<name>A0A383WAY4_TETOB</name>
<dbReference type="Proteomes" id="UP000256970">
    <property type="component" value="Unassembled WGS sequence"/>
</dbReference>
<accession>A0A383WAY4</accession>
<evidence type="ECO:0000313" key="3">
    <source>
        <dbReference type="EMBL" id="SZX73846.1"/>
    </source>
</evidence>
<feature type="compositionally biased region" description="Low complexity" evidence="2">
    <location>
        <begin position="162"/>
        <end position="172"/>
    </location>
</feature>
<reference evidence="3 4" key="1">
    <citation type="submission" date="2016-10" db="EMBL/GenBank/DDBJ databases">
        <authorList>
            <person name="Cai Z."/>
        </authorList>
    </citation>
    <scope>NUCLEOTIDE SEQUENCE [LARGE SCALE GENOMIC DNA]</scope>
</reference>
<feature type="region of interest" description="Disordered" evidence="2">
    <location>
        <begin position="142"/>
        <end position="172"/>
    </location>
</feature>
<dbReference type="AlphaFoldDB" id="A0A383WAY4"/>
<proteinExistence type="predicted"/>
<evidence type="ECO:0000256" key="1">
    <source>
        <dbReference type="SAM" id="Coils"/>
    </source>
</evidence>